<dbReference type="RefSeq" id="WP_161894295.1">
    <property type="nucleotide sequence ID" value="NZ_BJOV01000002.1"/>
</dbReference>
<dbReference type="AlphaFoldDB" id="A0A7I9V4N3"/>
<dbReference type="Proteomes" id="UP000444960">
    <property type="component" value="Unassembled WGS sequence"/>
</dbReference>
<dbReference type="OrthoDB" id="5194616at2"/>
<evidence type="ECO:0000313" key="2">
    <source>
        <dbReference type="EMBL" id="GEE00395.1"/>
    </source>
</evidence>
<reference evidence="3" key="1">
    <citation type="submission" date="2019-06" db="EMBL/GenBank/DDBJ databases">
        <title>Gordonia isolated from sludge of a wastewater treatment plant.</title>
        <authorList>
            <person name="Tamura T."/>
            <person name="Aoyama K."/>
            <person name="Kang Y."/>
            <person name="Saito S."/>
            <person name="Akiyama N."/>
            <person name="Yazawa K."/>
            <person name="Gonoi T."/>
            <person name="Mikami Y."/>
        </authorList>
    </citation>
    <scope>NUCLEOTIDE SEQUENCE [LARGE SCALE GENOMIC DNA]</scope>
    <source>
        <strain evidence="3">NBRC 107696</strain>
    </source>
</reference>
<dbReference type="EMBL" id="BJOV01000002">
    <property type="protein sequence ID" value="GEE00395.1"/>
    <property type="molecule type" value="Genomic_DNA"/>
</dbReference>
<keyword evidence="3" id="KW-1185">Reference proteome</keyword>
<feature type="compositionally biased region" description="Basic residues" evidence="1">
    <location>
        <begin position="1"/>
        <end position="10"/>
    </location>
</feature>
<name>A0A7I9V4N3_9ACTN</name>
<evidence type="ECO:0000313" key="3">
    <source>
        <dbReference type="Proteomes" id="UP000444960"/>
    </source>
</evidence>
<protein>
    <submittedName>
        <fullName evidence="2">Uncharacterized protein</fullName>
    </submittedName>
</protein>
<accession>A0A7I9V4N3</accession>
<proteinExistence type="predicted"/>
<organism evidence="2 3">
    <name type="scientific">Gordonia spumicola</name>
    <dbReference type="NCBI Taxonomy" id="589161"/>
    <lineage>
        <taxon>Bacteria</taxon>
        <taxon>Bacillati</taxon>
        <taxon>Actinomycetota</taxon>
        <taxon>Actinomycetes</taxon>
        <taxon>Mycobacteriales</taxon>
        <taxon>Gordoniaceae</taxon>
        <taxon>Gordonia</taxon>
    </lineage>
</organism>
<evidence type="ECO:0000256" key="1">
    <source>
        <dbReference type="SAM" id="MobiDB-lite"/>
    </source>
</evidence>
<gene>
    <name evidence="2" type="ORF">nbrc107696_08410</name>
</gene>
<comment type="caution">
    <text evidence="2">The sequence shown here is derived from an EMBL/GenBank/DDBJ whole genome shotgun (WGS) entry which is preliminary data.</text>
</comment>
<feature type="region of interest" description="Disordered" evidence="1">
    <location>
        <begin position="1"/>
        <end position="23"/>
    </location>
</feature>
<sequence>MNRKDRRAAQRGRGPMGPAQFERELRRVVRGDPDADPVVAAFWRDQSTEWDVAAAVDHPDGIEALRRR</sequence>